<evidence type="ECO:0000259" key="3">
    <source>
        <dbReference type="Pfam" id="PF17109"/>
    </source>
</evidence>
<dbReference type="Pfam" id="PF17046">
    <property type="entry name" value="Ses_B"/>
    <property type="match status" value="1"/>
</dbReference>
<sequence length="537" mass="59687">MAIKAGNPVVEERDTDLAQLWAAAVADYERETGKSLRLGAFKNMDDAIKGTEGLIQKFKGFRNNKSKIAKVRTAFQNNMWLIQKIVNTAQMVGANLSSAFPAAMPASLIFAALGQVMQSFADQSADYDKVIGFFELTHRFLDRLSIIKNMSPALPQFERCVTRVFSSILRICAVAQRYAAEKRLKKWFDNLLKGEDANLAAAMKELEDAVNELSQAVGLSTLKLVKVLQEVAQSMDGKLDFLVAKTTILDERTATVETNTGTIMDQNKSLGSKQDEMTEMQRATLEMITEQTRQFNTVIDYFGSIQIGQNLSEDFETSLLKLDVIRLRLSRWGQSVGLSNINDVNSLEEADIFSEDLPRVSDLLTGILDQFADAERLSKRFRLRRGNSTAVLDPGMELDGASALLHQKMNDLVTRQNDQFKLESRAELTIYEARTFSRLIEDIGELVNDLVELFPATHDIQRGLAEQEVSEMKGIKGALPLLKEVSADQDSLLAETVAKAIRATTTTTYNHSVVFSGPNSGFQVGNNVGEISNVRWS</sequence>
<keyword evidence="5" id="KW-1185">Reference proteome</keyword>
<dbReference type="InterPro" id="IPR038305">
    <property type="entry name" value="HeLo_sf"/>
</dbReference>
<dbReference type="InterPro" id="IPR031350">
    <property type="entry name" value="Goodbye_dom"/>
</dbReference>
<dbReference type="Pfam" id="PF14479">
    <property type="entry name" value="HeLo"/>
    <property type="match status" value="1"/>
</dbReference>
<dbReference type="InterPro" id="IPR029498">
    <property type="entry name" value="HeLo_dom"/>
</dbReference>
<protein>
    <recommendedName>
        <fullName evidence="6">Fungal STAND N-terminal Goodbye domain-containing protein</fullName>
    </recommendedName>
</protein>
<organism evidence="4 5">
    <name type="scientific">Aspergillus sclerotiicarbonarius (strain CBS 121057 / IBT 28362)</name>
    <dbReference type="NCBI Taxonomy" id="1448318"/>
    <lineage>
        <taxon>Eukaryota</taxon>
        <taxon>Fungi</taxon>
        <taxon>Dikarya</taxon>
        <taxon>Ascomycota</taxon>
        <taxon>Pezizomycotina</taxon>
        <taxon>Eurotiomycetes</taxon>
        <taxon>Eurotiomycetidae</taxon>
        <taxon>Eurotiales</taxon>
        <taxon>Aspergillaceae</taxon>
        <taxon>Aspergillus</taxon>
        <taxon>Aspergillus subgen. Circumdati</taxon>
    </lineage>
</organism>
<dbReference type="OrthoDB" id="20872at2759"/>
<reference evidence="4 5" key="1">
    <citation type="submission" date="2018-02" db="EMBL/GenBank/DDBJ databases">
        <title>The genomes of Aspergillus section Nigri reveals drivers in fungal speciation.</title>
        <authorList>
            <consortium name="DOE Joint Genome Institute"/>
            <person name="Vesth T.C."/>
            <person name="Nybo J."/>
            <person name="Theobald S."/>
            <person name="Brandl J."/>
            <person name="Frisvad J.C."/>
            <person name="Nielsen K.F."/>
            <person name="Lyhne E.K."/>
            <person name="Kogle M.E."/>
            <person name="Kuo A."/>
            <person name="Riley R."/>
            <person name="Clum A."/>
            <person name="Nolan M."/>
            <person name="Lipzen A."/>
            <person name="Salamov A."/>
            <person name="Henrissat B."/>
            <person name="Wiebenga A."/>
            <person name="De vries R.P."/>
            <person name="Grigoriev I.V."/>
            <person name="Mortensen U.H."/>
            <person name="Andersen M.R."/>
            <person name="Baker S.E."/>
        </authorList>
    </citation>
    <scope>NUCLEOTIDE SEQUENCE [LARGE SCALE GENOMIC DNA]</scope>
    <source>
        <strain evidence="4 5">CBS 121057</strain>
    </source>
</reference>
<dbReference type="Proteomes" id="UP000248423">
    <property type="component" value="Unassembled WGS sequence"/>
</dbReference>
<dbReference type="VEuPathDB" id="FungiDB:BO78DRAFT_313751"/>
<dbReference type="EMBL" id="KZ826344">
    <property type="protein sequence ID" value="PYI07128.1"/>
    <property type="molecule type" value="Genomic_DNA"/>
</dbReference>
<evidence type="ECO:0008006" key="6">
    <source>
        <dbReference type="Google" id="ProtNLM"/>
    </source>
</evidence>
<dbReference type="Pfam" id="PF17109">
    <property type="entry name" value="Goodbye"/>
    <property type="match status" value="1"/>
</dbReference>
<proteinExistence type="predicted"/>
<evidence type="ECO:0000259" key="2">
    <source>
        <dbReference type="Pfam" id="PF17046"/>
    </source>
</evidence>
<gene>
    <name evidence="4" type="ORF">BO78DRAFT_313751</name>
</gene>
<feature type="domain" description="Fungal STAND N-terminal Goodbye" evidence="3">
    <location>
        <begin position="21"/>
        <end position="145"/>
    </location>
</feature>
<name>A0A319EKD7_ASPSB</name>
<evidence type="ECO:0000259" key="1">
    <source>
        <dbReference type="Pfam" id="PF14479"/>
    </source>
</evidence>
<dbReference type="Gene3D" id="1.20.120.1020">
    <property type="entry name" value="Prion-inhibition and propagation, HeLo domain"/>
    <property type="match status" value="1"/>
</dbReference>
<evidence type="ECO:0000313" key="5">
    <source>
        <dbReference type="Proteomes" id="UP000248423"/>
    </source>
</evidence>
<feature type="domain" description="Prion-inhibition and propagation HeLo" evidence="1">
    <location>
        <begin position="294"/>
        <end position="475"/>
    </location>
</feature>
<dbReference type="STRING" id="1448318.A0A319EKD7"/>
<dbReference type="InterPro" id="IPR031469">
    <property type="entry name" value="SesB_dom"/>
</dbReference>
<feature type="domain" description="Fungal death-pathway protein SesB" evidence="2">
    <location>
        <begin position="512"/>
        <end position="532"/>
    </location>
</feature>
<dbReference type="AlphaFoldDB" id="A0A319EKD7"/>
<evidence type="ECO:0000313" key="4">
    <source>
        <dbReference type="EMBL" id="PYI07128.1"/>
    </source>
</evidence>
<dbReference type="PANTHER" id="PTHR37542">
    <property type="entry name" value="HELO DOMAIN-CONTAINING PROTEIN-RELATED"/>
    <property type="match status" value="1"/>
</dbReference>
<accession>A0A319EKD7</accession>
<dbReference type="PANTHER" id="PTHR37542:SF3">
    <property type="entry name" value="PRION-INHIBITION AND PROPAGATION HELO DOMAIN-CONTAINING PROTEIN"/>
    <property type="match status" value="1"/>
</dbReference>